<keyword evidence="4" id="KW-0255">Endonuclease</keyword>
<dbReference type="InterPro" id="IPR043502">
    <property type="entry name" value="DNA/RNA_pol_sf"/>
</dbReference>
<dbReference type="InterPro" id="IPR050951">
    <property type="entry name" value="Retrovirus_Pol_polyprotein"/>
</dbReference>
<dbReference type="InterPro" id="IPR000953">
    <property type="entry name" value="Chromo/chromo_shadow_dom"/>
</dbReference>
<evidence type="ECO:0000256" key="7">
    <source>
        <dbReference type="SAM" id="Coils"/>
    </source>
</evidence>
<gene>
    <name evidence="10" type="ORF">P43SY_011949</name>
</gene>
<dbReference type="Pfam" id="PF00665">
    <property type="entry name" value="rve"/>
    <property type="match status" value="1"/>
</dbReference>
<dbReference type="SUPFAM" id="SSF54160">
    <property type="entry name" value="Chromo domain-like"/>
    <property type="match status" value="1"/>
</dbReference>
<dbReference type="InterPro" id="IPR001584">
    <property type="entry name" value="Integrase_cat-core"/>
</dbReference>
<dbReference type="GO" id="GO:0016787">
    <property type="term" value="F:hydrolase activity"/>
    <property type="evidence" value="ECO:0007669"/>
    <property type="project" value="UniProtKB-KW"/>
</dbReference>
<keyword evidence="7" id="KW-0175">Coiled coil</keyword>
<evidence type="ECO:0000256" key="2">
    <source>
        <dbReference type="ARBA" id="ARBA00022695"/>
    </source>
</evidence>
<evidence type="ECO:0000259" key="9">
    <source>
        <dbReference type="PROSITE" id="PS50994"/>
    </source>
</evidence>
<feature type="domain" description="Chromo" evidence="8">
    <location>
        <begin position="659"/>
        <end position="721"/>
    </location>
</feature>
<proteinExistence type="predicted"/>
<dbReference type="GO" id="GO:0003964">
    <property type="term" value="F:RNA-directed DNA polymerase activity"/>
    <property type="evidence" value="ECO:0007669"/>
    <property type="project" value="UniProtKB-KW"/>
</dbReference>
<comment type="caution">
    <text evidence="10">The sequence shown here is derived from an EMBL/GenBank/DDBJ whole genome shotgun (WGS) entry which is preliminary data.</text>
</comment>
<keyword evidence="5" id="KW-0378">Hydrolase</keyword>
<dbReference type="GO" id="GO:0004519">
    <property type="term" value="F:endonuclease activity"/>
    <property type="evidence" value="ECO:0007669"/>
    <property type="project" value="UniProtKB-KW"/>
</dbReference>
<dbReference type="InterPro" id="IPR041588">
    <property type="entry name" value="Integrase_H2C2"/>
</dbReference>
<keyword evidence="2" id="KW-0548">Nucleotidyltransferase</keyword>
<evidence type="ECO:0000313" key="10">
    <source>
        <dbReference type="EMBL" id="KAJ0391006.1"/>
    </source>
</evidence>
<sequence>MPLPETAADLQKLLCAANWLHESIVGYAQLAAPLQEKLEGAFAGRSRKQRIAEGITLTWTAEEQQSYCEFLDGLGTTTKLTFPDESATVCLCTDASDRGWSLVVTQVDAWDETQPLTNQSHELVLCKGGTFKGAQLHWSIAEKEAYPIAKAAKDLEYLLHRTNGFKLFCDHANLIQIFCPSKEIRKHVRGKLQRWALMLSEYRYQIEHVKGTDNVWADLVSRWLTPSASTTVTVKAVRTRAASTLSRLRPLLDDAFVWPTADHALAAQQRFARSAPPTAAATADSGGLLLVEGRVWIPTQAKDLITRILITAHCGVNAHRGADTMMTQLREKYHIKKLREIVKTFVASCLLCKHVKGGLVIQRPWSEPRAPAARNETLHFDFLFMGESYGPTRYVLVLKDELTHYCELVACDSPTSAVTASAILDWAKRFGMPTTWISDNGSHFKNKLLESLRERLKAVHVFVPVYTPWVNGTVERINRDILQVMRVLLLEYQLDTKSWEHLLSLVQFNLNQTPVQSLGYKAPVELFTGLVTSKPLDSVVIPQGVNGKPKMMTIDLERVEEELDSLRESLAEMHQEVTDRKERTRMYQRMAKRGTLENFSIGDYVLWVVEALEYSYKIEHLLTGDVVEVHGSRLKFYDDASLDLTDEIHEHIAKQGIVMGVEEIKDHRFNEVTQQWELLISWRGLQDVEDSWEPLADVKRDIPLLIQEYVEANEAADLRTQLEDA</sequence>
<organism evidence="10 11">
    <name type="scientific">Pythium insidiosum</name>
    <name type="common">Pythiosis disease agent</name>
    <dbReference type="NCBI Taxonomy" id="114742"/>
    <lineage>
        <taxon>Eukaryota</taxon>
        <taxon>Sar</taxon>
        <taxon>Stramenopiles</taxon>
        <taxon>Oomycota</taxon>
        <taxon>Peronosporomycetes</taxon>
        <taxon>Pythiales</taxon>
        <taxon>Pythiaceae</taxon>
        <taxon>Pythium</taxon>
    </lineage>
</organism>
<dbReference type="SUPFAM" id="SSF53098">
    <property type="entry name" value="Ribonuclease H-like"/>
    <property type="match status" value="1"/>
</dbReference>
<dbReference type="PROSITE" id="PS50994">
    <property type="entry name" value="INTEGRASE"/>
    <property type="match status" value="1"/>
</dbReference>
<dbReference type="InterPro" id="IPR041373">
    <property type="entry name" value="RT_RNaseH"/>
</dbReference>
<dbReference type="CDD" id="cd00024">
    <property type="entry name" value="CD_CSD"/>
    <property type="match status" value="1"/>
</dbReference>
<evidence type="ECO:0000313" key="11">
    <source>
        <dbReference type="Proteomes" id="UP001209570"/>
    </source>
</evidence>
<name>A0AAD5L8T7_PYTIN</name>
<dbReference type="PROSITE" id="PS50013">
    <property type="entry name" value="CHROMO_2"/>
    <property type="match status" value="1"/>
</dbReference>
<dbReference type="Gene3D" id="2.40.50.40">
    <property type="match status" value="1"/>
</dbReference>
<evidence type="ECO:0000256" key="6">
    <source>
        <dbReference type="ARBA" id="ARBA00022918"/>
    </source>
</evidence>
<keyword evidence="11" id="KW-1185">Reference proteome</keyword>
<dbReference type="SUPFAM" id="SSF56672">
    <property type="entry name" value="DNA/RNA polymerases"/>
    <property type="match status" value="1"/>
</dbReference>
<feature type="domain" description="Integrase catalytic" evidence="9">
    <location>
        <begin position="367"/>
        <end position="531"/>
    </location>
</feature>
<dbReference type="Gene3D" id="3.30.70.270">
    <property type="match status" value="1"/>
</dbReference>
<keyword evidence="3" id="KW-0540">Nuclease</keyword>
<dbReference type="Pfam" id="PF00385">
    <property type="entry name" value="Chromo"/>
    <property type="match status" value="1"/>
</dbReference>
<dbReference type="GO" id="GO:0015074">
    <property type="term" value="P:DNA integration"/>
    <property type="evidence" value="ECO:0007669"/>
    <property type="project" value="InterPro"/>
</dbReference>
<reference evidence="10" key="1">
    <citation type="submission" date="2021-12" db="EMBL/GenBank/DDBJ databases">
        <title>Prjna785345.</title>
        <authorList>
            <person name="Rujirawat T."/>
            <person name="Krajaejun T."/>
        </authorList>
    </citation>
    <scope>NUCLEOTIDE SEQUENCE</scope>
    <source>
        <strain evidence="10">Pi057C3</strain>
    </source>
</reference>
<keyword evidence="1" id="KW-0808">Transferase</keyword>
<dbReference type="EMBL" id="JAKCXM010001391">
    <property type="protein sequence ID" value="KAJ0391006.1"/>
    <property type="molecule type" value="Genomic_DNA"/>
</dbReference>
<dbReference type="Gene3D" id="3.30.420.10">
    <property type="entry name" value="Ribonuclease H-like superfamily/Ribonuclease H"/>
    <property type="match status" value="1"/>
</dbReference>
<evidence type="ECO:0000259" key="8">
    <source>
        <dbReference type="PROSITE" id="PS50013"/>
    </source>
</evidence>
<dbReference type="GO" id="GO:0003676">
    <property type="term" value="F:nucleic acid binding"/>
    <property type="evidence" value="ECO:0007669"/>
    <property type="project" value="InterPro"/>
</dbReference>
<dbReference type="SMART" id="SM00298">
    <property type="entry name" value="CHROMO"/>
    <property type="match status" value="1"/>
</dbReference>
<keyword evidence="6" id="KW-0695">RNA-directed DNA polymerase</keyword>
<dbReference type="PANTHER" id="PTHR37984:SF5">
    <property type="entry name" value="PROTEIN NYNRIN-LIKE"/>
    <property type="match status" value="1"/>
</dbReference>
<evidence type="ECO:0000256" key="3">
    <source>
        <dbReference type="ARBA" id="ARBA00022722"/>
    </source>
</evidence>
<protein>
    <recommendedName>
        <fullName evidence="12">Integrase catalytic domain-containing protein</fullName>
    </recommendedName>
</protein>
<evidence type="ECO:0008006" key="12">
    <source>
        <dbReference type="Google" id="ProtNLM"/>
    </source>
</evidence>
<dbReference type="InterPro" id="IPR023780">
    <property type="entry name" value="Chromo_domain"/>
</dbReference>
<evidence type="ECO:0000256" key="4">
    <source>
        <dbReference type="ARBA" id="ARBA00022759"/>
    </source>
</evidence>
<accession>A0AAD5L8T7</accession>
<dbReference type="InterPro" id="IPR016197">
    <property type="entry name" value="Chromo-like_dom_sf"/>
</dbReference>
<dbReference type="InterPro" id="IPR036397">
    <property type="entry name" value="RNaseH_sf"/>
</dbReference>
<dbReference type="AlphaFoldDB" id="A0AAD5L8T7"/>
<dbReference type="Gene3D" id="1.10.340.70">
    <property type="match status" value="1"/>
</dbReference>
<dbReference type="PANTHER" id="PTHR37984">
    <property type="entry name" value="PROTEIN CBG26694"/>
    <property type="match status" value="1"/>
</dbReference>
<dbReference type="Pfam" id="PF17921">
    <property type="entry name" value="Integrase_H2C2"/>
    <property type="match status" value="1"/>
</dbReference>
<dbReference type="Proteomes" id="UP001209570">
    <property type="component" value="Unassembled WGS sequence"/>
</dbReference>
<evidence type="ECO:0000256" key="1">
    <source>
        <dbReference type="ARBA" id="ARBA00022679"/>
    </source>
</evidence>
<dbReference type="Pfam" id="PF17917">
    <property type="entry name" value="RT_RNaseH"/>
    <property type="match status" value="1"/>
</dbReference>
<feature type="coiled-coil region" evidence="7">
    <location>
        <begin position="556"/>
        <end position="583"/>
    </location>
</feature>
<evidence type="ECO:0000256" key="5">
    <source>
        <dbReference type="ARBA" id="ARBA00022801"/>
    </source>
</evidence>
<dbReference type="InterPro" id="IPR043128">
    <property type="entry name" value="Rev_trsase/Diguanyl_cyclase"/>
</dbReference>
<dbReference type="InterPro" id="IPR012337">
    <property type="entry name" value="RNaseH-like_sf"/>
</dbReference>